<evidence type="ECO:0000259" key="1">
    <source>
        <dbReference type="Pfam" id="PF18316"/>
    </source>
</evidence>
<reference evidence="2" key="1">
    <citation type="journal article" date="2021" name="Proc. Natl. Acad. Sci. U.S.A.">
        <title>A Catalog of Tens of Thousands of Viruses from Human Metagenomes Reveals Hidden Associations with Chronic Diseases.</title>
        <authorList>
            <person name="Tisza M.J."/>
            <person name="Buck C.B."/>
        </authorList>
    </citation>
    <scope>NUCLEOTIDE SEQUENCE</scope>
    <source>
        <strain evidence="2">Ct5Px37</strain>
    </source>
</reference>
<name>A0A8S5N3I2_9CAUD</name>
<feature type="domain" description="S-layer protein SbsC C-terminal" evidence="1">
    <location>
        <begin position="320"/>
        <end position="386"/>
    </location>
</feature>
<dbReference type="EMBL" id="BK015055">
    <property type="protein sequence ID" value="DAD89166.1"/>
    <property type="molecule type" value="Genomic_DNA"/>
</dbReference>
<dbReference type="Pfam" id="PF18316">
    <property type="entry name" value="S-l_SbsC_C"/>
    <property type="match status" value="1"/>
</dbReference>
<protein>
    <submittedName>
        <fullName evidence="2">Major capsid protein</fullName>
    </submittedName>
</protein>
<accession>A0A8S5N3I2</accession>
<organism evidence="2">
    <name type="scientific">Siphoviridae sp. ct5Px37</name>
    <dbReference type="NCBI Taxonomy" id="2826293"/>
    <lineage>
        <taxon>Viruses</taxon>
        <taxon>Duplodnaviria</taxon>
        <taxon>Heunggongvirae</taxon>
        <taxon>Uroviricota</taxon>
        <taxon>Caudoviricetes</taxon>
    </lineage>
</organism>
<proteinExistence type="predicted"/>
<sequence length="399" mass="43008">MRPKFDLQLFAAGDNNDLPARSYQLEFKRLLQAVFKKQSYFADFFGGSIEAMDGIQENETAFYVKTSDIPCVCGTGYDKTATKAFGTGTGNSSRFGSRTEIIYTNTPAKYTWGWNFHEGIDRHTVNNDFAAAIADRLELQARAKTKAFNDAHGKFISQNAGHSETLLDYTDDNVLALFNALSKYYNNIEAVGTKRAKVCADLYNAIVDHRLTTTSKGSVANIDENGVVKFKGFLIEEVPDDLLQTGEVAYVYIDGVGKAFTGINTARTIESEDFDGVALQGAGKAGEFILPDNKKAVCKVLLDSEYGLDNLTVTSAASSTTSGKTKLTVSPALTSGNSYKYKVADNAVLPAAGQSVKGWTAWNGADEITAATGKEICVVECDSAYRAIKAGVATVTAKA</sequence>
<evidence type="ECO:0000313" key="2">
    <source>
        <dbReference type="EMBL" id="DAD89166.1"/>
    </source>
</evidence>
<dbReference type="InterPro" id="IPR040751">
    <property type="entry name" value="SbsC_C"/>
</dbReference>